<feature type="compositionally biased region" description="Basic and acidic residues" evidence="1">
    <location>
        <begin position="156"/>
        <end position="165"/>
    </location>
</feature>
<feature type="compositionally biased region" description="Polar residues" evidence="1">
    <location>
        <begin position="128"/>
        <end position="155"/>
    </location>
</feature>
<dbReference type="EMBL" id="JRES01001114">
    <property type="protein sequence ID" value="KNC25435.1"/>
    <property type="molecule type" value="Genomic_DNA"/>
</dbReference>
<dbReference type="AlphaFoldDB" id="A0A0L0BZH4"/>
<evidence type="ECO:0000256" key="1">
    <source>
        <dbReference type="SAM" id="MobiDB-lite"/>
    </source>
</evidence>
<accession>A0A0L0BZH4</accession>
<proteinExistence type="predicted"/>
<sequence length="191" mass="20663">MEQRYSTSFSSKEKYRVKKHNHDVARFERIYDSVSVILGWPSKEQHGVGQVNTHKGVGPSTSAACRDETKKKDGVIAAEALRASTGAAGGSKTSSKVVSGAKREGKPPYPSPKGPKKGAIRRTGSGGDQNSKLKGPRKSSSLGTAGRNPASTSNEPQKRGLKELDLGMISRPHQRRRWPGWKLSGGYYRSS</sequence>
<feature type="compositionally biased region" description="Polar residues" evidence="1">
    <location>
        <begin position="1"/>
        <end position="10"/>
    </location>
</feature>
<dbReference type="OrthoDB" id="8035758at2759"/>
<feature type="region of interest" description="Disordered" evidence="1">
    <location>
        <begin position="46"/>
        <end position="69"/>
    </location>
</feature>
<dbReference type="Proteomes" id="UP000037069">
    <property type="component" value="Unassembled WGS sequence"/>
</dbReference>
<keyword evidence="3" id="KW-1185">Reference proteome</keyword>
<evidence type="ECO:0000313" key="3">
    <source>
        <dbReference type="Proteomes" id="UP000037069"/>
    </source>
</evidence>
<feature type="region of interest" description="Disordered" evidence="1">
    <location>
        <begin position="81"/>
        <end position="191"/>
    </location>
</feature>
<gene>
    <name evidence="2" type="ORF">FF38_08468</name>
</gene>
<reference evidence="2 3" key="1">
    <citation type="journal article" date="2015" name="Nat. Commun.">
        <title>Lucilia cuprina genome unlocks parasitic fly biology to underpin future interventions.</title>
        <authorList>
            <person name="Anstead C.A."/>
            <person name="Korhonen P.K."/>
            <person name="Young N.D."/>
            <person name="Hall R.S."/>
            <person name="Jex A.R."/>
            <person name="Murali S.C."/>
            <person name="Hughes D.S."/>
            <person name="Lee S.F."/>
            <person name="Perry T."/>
            <person name="Stroehlein A.J."/>
            <person name="Ansell B.R."/>
            <person name="Breugelmans B."/>
            <person name="Hofmann A."/>
            <person name="Qu J."/>
            <person name="Dugan S."/>
            <person name="Lee S.L."/>
            <person name="Chao H."/>
            <person name="Dinh H."/>
            <person name="Han Y."/>
            <person name="Doddapaneni H.V."/>
            <person name="Worley K.C."/>
            <person name="Muzny D.M."/>
            <person name="Ioannidis P."/>
            <person name="Waterhouse R.M."/>
            <person name="Zdobnov E.M."/>
            <person name="James P.J."/>
            <person name="Bagnall N.H."/>
            <person name="Kotze A.C."/>
            <person name="Gibbs R.A."/>
            <person name="Richards S."/>
            <person name="Batterham P."/>
            <person name="Gasser R.B."/>
        </authorList>
    </citation>
    <scope>NUCLEOTIDE SEQUENCE [LARGE SCALE GENOMIC DNA]</scope>
    <source>
        <strain evidence="2 3">LS</strain>
        <tissue evidence="2">Full body</tissue>
    </source>
</reference>
<feature type="region of interest" description="Disordered" evidence="1">
    <location>
        <begin position="1"/>
        <end position="20"/>
    </location>
</feature>
<feature type="compositionally biased region" description="Low complexity" evidence="1">
    <location>
        <begin position="83"/>
        <end position="100"/>
    </location>
</feature>
<comment type="caution">
    <text evidence="2">The sequence shown here is derived from an EMBL/GenBank/DDBJ whole genome shotgun (WGS) entry which is preliminary data.</text>
</comment>
<evidence type="ECO:0000313" key="2">
    <source>
        <dbReference type="EMBL" id="KNC25435.1"/>
    </source>
</evidence>
<protein>
    <submittedName>
        <fullName evidence="2">Uncharacterized protein</fullName>
    </submittedName>
</protein>
<name>A0A0L0BZH4_LUCCU</name>
<organism evidence="2 3">
    <name type="scientific">Lucilia cuprina</name>
    <name type="common">Green bottle fly</name>
    <name type="synonym">Australian sheep blowfly</name>
    <dbReference type="NCBI Taxonomy" id="7375"/>
    <lineage>
        <taxon>Eukaryota</taxon>
        <taxon>Metazoa</taxon>
        <taxon>Ecdysozoa</taxon>
        <taxon>Arthropoda</taxon>
        <taxon>Hexapoda</taxon>
        <taxon>Insecta</taxon>
        <taxon>Pterygota</taxon>
        <taxon>Neoptera</taxon>
        <taxon>Endopterygota</taxon>
        <taxon>Diptera</taxon>
        <taxon>Brachycera</taxon>
        <taxon>Muscomorpha</taxon>
        <taxon>Oestroidea</taxon>
        <taxon>Calliphoridae</taxon>
        <taxon>Luciliinae</taxon>
        <taxon>Lucilia</taxon>
    </lineage>
</organism>